<gene>
    <name evidence="2" type="ORF">GCM10008942_17140</name>
</gene>
<dbReference type="Proteomes" id="UP001499951">
    <property type="component" value="Unassembled WGS sequence"/>
</dbReference>
<keyword evidence="1" id="KW-1133">Transmembrane helix</keyword>
<evidence type="ECO:0000313" key="3">
    <source>
        <dbReference type="Proteomes" id="UP001499951"/>
    </source>
</evidence>
<organism evidence="2 3">
    <name type="scientific">Rhizomicrobium electricum</name>
    <dbReference type="NCBI Taxonomy" id="480070"/>
    <lineage>
        <taxon>Bacteria</taxon>
        <taxon>Pseudomonadati</taxon>
        <taxon>Pseudomonadota</taxon>
        <taxon>Alphaproteobacteria</taxon>
        <taxon>Micropepsales</taxon>
        <taxon>Micropepsaceae</taxon>
        <taxon>Rhizomicrobium</taxon>
    </lineage>
</organism>
<dbReference type="RefSeq" id="WP_166929743.1">
    <property type="nucleotide sequence ID" value="NZ_BAAADD010000004.1"/>
</dbReference>
<keyword evidence="1" id="KW-0472">Membrane</keyword>
<keyword evidence="1" id="KW-0812">Transmembrane</keyword>
<feature type="transmembrane region" description="Helical" evidence="1">
    <location>
        <begin position="32"/>
        <end position="50"/>
    </location>
</feature>
<keyword evidence="3" id="KW-1185">Reference proteome</keyword>
<feature type="transmembrane region" description="Helical" evidence="1">
    <location>
        <begin position="5"/>
        <end position="26"/>
    </location>
</feature>
<reference evidence="2 3" key="1">
    <citation type="journal article" date="2019" name="Int. J. Syst. Evol. Microbiol.">
        <title>The Global Catalogue of Microorganisms (GCM) 10K type strain sequencing project: providing services to taxonomists for standard genome sequencing and annotation.</title>
        <authorList>
            <consortium name="The Broad Institute Genomics Platform"/>
            <consortium name="The Broad Institute Genome Sequencing Center for Infectious Disease"/>
            <person name="Wu L."/>
            <person name="Ma J."/>
        </authorList>
    </citation>
    <scope>NUCLEOTIDE SEQUENCE [LARGE SCALE GENOMIC DNA]</scope>
    <source>
        <strain evidence="2 3">JCM 15089</strain>
    </source>
</reference>
<comment type="caution">
    <text evidence="2">The sequence shown here is derived from an EMBL/GenBank/DDBJ whole genome shotgun (WGS) entry which is preliminary data.</text>
</comment>
<dbReference type="EMBL" id="BAAADD010000004">
    <property type="protein sequence ID" value="GAA0569066.1"/>
    <property type="molecule type" value="Genomic_DNA"/>
</dbReference>
<name>A0ABN1ELG3_9PROT</name>
<protein>
    <submittedName>
        <fullName evidence="2">Uncharacterized protein</fullName>
    </submittedName>
</protein>
<proteinExistence type="predicted"/>
<sequence length="108" mass="11580">MLRNVVLAIGGAMLIFGVMGMVAGSFTVGVPVAVWGAIFVFGILYERYAYKSLVDKVPTGKGWTRTTERFVDEKSGRTVTVYVKPLTGERAYVTEPVAPAAPPPVVEG</sequence>
<evidence type="ECO:0000313" key="2">
    <source>
        <dbReference type="EMBL" id="GAA0569066.1"/>
    </source>
</evidence>
<evidence type="ECO:0000256" key="1">
    <source>
        <dbReference type="SAM" id="Phobius"/>
    </source>
</evidence>
<accession>A0ABN1ELG3</accession>